<dbReference type="Pfam" id="PF01556">
    <property type="entry name" value="DnaJ_C"/>
    <property type="match status" value="1"/>
</dbReference>
<dbReference type="GO" id="GO:0006260">
    <property type="term" value="P:DNA replication"/>
    <property type="evidence" value="ECO:0007669"/>
    <property type="project" value="UniProtKB-KW"/>
</dbReference>
<dbReference type="FunFam" id="2.10.230.10:FF:000002">
    <property type="entry name" value="Molecular chaperone DnaJ"/>
    <property type="match status" value="1"/>
</dbReference>
<comment type="function">
    <text evidence="11">Participates actively in the response to hyperosmotic and heat shock by preventing the aggregation of stress-denatured proteins and by disaggregating proteins, also in an autonomous, DnaK-independent fashion. Unfolded proteins bind initially to DnaJ; upon interaction with the DnaJ-bound protein, DnaK hydrolyzes its bound ATP, resulting in the formation of a stable complex. GrpE releases ADP from DnaK; ATP binding to DnaK triggers the release of the substrate protein, thus completing the reaction cycle. Several rounds of ATP-dependent interactions between DnaJ, DnaK and GrpE are required for fully efficient folding. Also involved, together with DnaK and GrpE, in the DNA replication of plasmids through activation of initiation proteins.</text>
</comment>
<keyword evidence="8 11" id="KW-0143">Chaperone</keyword>
<dbReference type="SUPFAM" id="SSF49493">
    <property type="entry name" value="HSP40/DnaJ peptide-binding domain"/>
    <property type="match status" value="2"/>
</dbReference>
<evidence type="ECO:0000256" key="10">
    <source>
        <dbReference type="ARBA" id="ARBA00067609"/>
    </source>
</evidence>
<keyword evidence="4 11" id="KW-0677">Repeat</keyword>
<evidence type="ECO:0000256" key="11">
    <source>
        <dbReference type="HAMAP-Rule" id="MF_01152"/>
    </source>
</evidence>
<feature type="binding site" evidence="11">
    <location>
        <position position="175"/>
    </location>
    <ligand>
        <name>Zn(2+)</name>
        <dbReference type="ChEBI" id="CHEBI:29105"/>
        <label>2</label>
    </ligand>
</feature>
<feature type="binding site" evidence="11">
    <location>
        <position position="215"/>
    </location>
    <ligand>
        <name>Zn(2+)</name>
        <dbReference type="ChEBI" id="CHEBI:29105"/>
        <label>1</label>
    </ligand>
</feature>
<feature type="domain" description="CR-type" evidence="15">
    <location>
        <begin position="142"/>
        <end position="224"/>
    </location>
</feature>
<dbReference type="InterPro" id="IPR036869">
    <property type="entry name" value="J_dom_sf"/>
</dbReference>
<comment type="cofactor">
    <cofactor evidence="11">
        <name>Zn(2+)</name>
        <dbReference type="ChEBI" id="CHEBI:29105"/>
    </cofactor>
    <text evidence="11">Binds 2 Zn(2+) ions per monomer.</text>
</comment>
<dbReference type="SMART" id="SM00271">
    <property type="entry name" value="DnaJ"/>
    <property type="match status" value="1"/>
</dbReference>
<dbReference type="CDD" id="cd10719">
    <property type="entry name" value="DnaJ_zf"/>
    <property type="match status" value="1"/>
</dbReference>
<evidence type="ECO:0000256" key="8">
    <source>
        <dbReference type="ARBA" id="ARBA00023186"/>
    </source>
</evidence>
<dbReference type="InterPro" id="IPR002939">
    <property type="entry name" value="DnaJ_C"/>
</dbReference>
<evidence type="ECO:0000256" key="12">
    <source>
        <dbReference type="PROSITE-ProRule" id="PRU00546"/>
    </source>
</evidence>
<dbReference type="Gene3D" id="2.60.260.20">
    <property type="entry name" value="Urease metallochaperone UreE, N-terminal domain"/>
    <property type="match status" value="2"/>
</dbReference>
<evidence type="ECO:0000313" key="17">
    <source>
        <dbReference type="Proteomes" id="UP000623608"/>
    </source>
</evidence>
<dbReference type="GO" id="GO:0042026">
    <property type="term" value="P:protein refolding"/>
    <property type="evidence" value="ECO:0007669"/>
    <property type="project" value="TreeGrafter"/>
</dbReference>
<protein>
    <recommendedName>
        <fullName evidence="10 11">Chaperone protein DnaJ</fullName>
    </recommendedName>
</protein>
<reference evidence="16" key="1">
    <citation type="submission" date="2021-01" db="EMBL/GenBank/DDBJ databases">
        <title>Whole genome shotgun sequence of Actinoplanes tereljensis NBRC 105297.</title>
        <authorList>
            <person name="Komaki H."/>
            <person name="Tamura T."/>
        </authorList>
    </citation>
    <scope>NUCLEOTIDE SEQUENCE</scope>
    <source>
        <strain evidence="16">NBRC 105297</strain>
    </source>
</reference>
<evidence type="ECO:0000256" key="5">
    <source>
        <dbReference type="ARBA" id="ARBA00022771"/>
    </source>
</evidence>
<dbReference type="SUPFAM" id="SSF57938">
    <property type="entry name" value="DnaJ/Hsp40 cysteine-rich domain"/>
    <property type="match status" value="1"/>
</dbReference>
<evidence type="ECO:0000259" key="15">
    <source>
        <dbReference type="PROSITE" id="PS51188"/>
    </source>
</evidence>
<evidence type="ECO:0000256" key="6">
    <source>
        <dbReference type="ARBA" id="ARBA00022833"/>
    </source>
</evidence>
<feature type="repeat" description="CXXCXGXG motif" evidence="11">
    <location>
        <begin position="172"/>
        <end position="179"/>
    </location>
</feature>
<dbReference type="AlphaFoldDB" id="A0A919TXL6"/>
<dbReference type="GO" id="GO:0009408">
    <property type="term" value="P:response to heat"/>
    <property type="evidence" value="ECO:0007669"/>
    <property type="project" value="InterPro"/>
</dbReference>
<feature type="binding site" evidence="11">
    <location>
        <position position="212"/>
    </location>
    <ligand>
        <name>Zn(2+)</name>
        <dbReference type="ChEBI" id="CHEBI:29105"/>
        <label>1</label>
    </ligand>
</feature>
<organism evidence="16 17">
    <name type="scientific">Paractinoplanes tereljensis</name>
    <dbReference type="NCBI Taxonomy" id="571912"/>
    <lineage>
        <taxon>Bacteria</taxon>
        <taxon>Bacillati</taxon>
        <taxon>Actinomycetota</taxon>
        <taxon>Actinomycetes</taxon>
        <taxon>Micromonosporales</taxon>
        <taxon>Micromonosporaceae</taxon>
        <taxon>Paractinoplanes</taxon>
    </lineage>
</organism>
<proteinExistence type="inferred from homology"/>
<sequence>MRTPNPVAKDYYGILGVSREATDDEIKRAYRKLARQFHPDVNPDPEAHEKFKDINAAYEVLSDDQKRQIVDLGGDPLAPGGGVGPGGPGGGPGGPFVGFQDIMDAFFGTAAGGGNRGPRPRTRPGADAILRLELDLVETAFGVEAPITVDTAVLCTQCSGAGTAPGTHLATCETCGGRGEVQSVQRTFLGQVVSSRPCSTCQGHGTVIPHPCPTCAGDGRVRTRRSLTVKIPAGVEDGMRIRLAQQGEVGPGGGTAGDLYVEISERPHDVYSRKGDDLHCRVTLPMTAAALGTRLTIKTLDSEEAIEVKNGTQPASTLRIRGKGVPHLRGQGRGDLFVHLDVKTPTKLTADQERMLRDFAKTRGEDVAELSKQGGFFSRMRDAFNGH</sequence>
<feature type="domain" description="J" evidence="14">
    <location>
        <begin position="10"/>
        <end position="74"/>
    </location>
</feature>
<evidence type="ECO:0000256" key="13">
    <source>
        <dbReference type="SAM" id="MobiDB-lite"/>
    </source>
</evidence>
<feature type="repeat" description="CXXCXGXG motif" evidence="11">
    <location>
        <begin position="198"/>
        <end position="205"/>
    </location>
</feature>
<feature type="binding site" evidence="11">
    <location>
        <position position="201"/>
    </location>
    <ligand>
        <name>Zn(2+)</name>
        <dbReference type="ChEBI" id="CHEBI:29105"/>
        <label>2</label>
    </ligand>
</feature>
<feature type="binding site" evidence="11">
    <location>
        <position position="198"/>
    </location>
    <ligand>
        <name>Zn(2+)</name>
        <dbReference type="ChEBI" id="CHEBI:29105"/>
        <label>2</label>
    </ligand>
</feature>
<dbReference type="Gene3D" id="1.10.287.110">
    <property type="entry name" value="DnaJ domain"/>
    <property type="match status" value="1"/>
</dbReference>
<dbReference type="PANTHER" id="PTHR43096">
    <property type="entry name" value="DNAJ HOMOLOG 1, MITOCHONDRIAL-RELATED"/>
    <property type="match status" value="1"/>
</dbReference>
<dbReference type="NCBIfam" id="NF008035">
    <property type="entry name" value="PRK10767.1"/>
    <property type="match status" value="1"/>
</dbReference>
<dbReference type="FunFam" id="2.60.260.20:FF:000005">
    <property type="entry name" value="Chaperone protein dnaJ 1, mitochondrial"/>
    <property type="match status" value="1"/>
</dbReference>
<gene>
    <name evidence="16" type="primary">dnaJ2</name>
    <name evidence="11" type="synonym">dnaJ</name>
    <name evidence="16" type="ORF">Ate02nite_91660</name>
</gene>
<feature type="repeat" description="CXXCXGXG motif" evidence="11">
    <location>
        <begin position="212"/>
        <end position="219"/>
    </location>
</feature>
<dbReference type="Gene3D" id="2.10.230.10">
    <property type="entry name" value="Heat shock protein DnaJ, cysteine-rich domain"/>
    <property type="match status" value="1"/>
</dbReference>
<keyword evidence="1 11" id="KW-0963">Cytoplasm</keyword>
<comment type="subunit">
    <text evidence="11">Homodimer.</text>
</comment>
<evidence type="ECO:0000256" key="4">
    <source>
        <dbReference type="ARBA" id="ARBA00022737"/>
    </source>
</evidence>
<dbReference type="Pfam" id="PF00684">
    <property type="entry name" value="DnaJ_CXXCXGXG"/>
    <property type="match status" value="1"/>
</dbReference>
<keyword evidence="2 11" id="KW-0235">DNA replication</keyword>
<dbReference type="PROSITE" id="PS51188">
    <property type="entry name" value="ZF_CR"/>
    <property type="match status" value="1"/>
</dbReference>
<dbReference type="PANTHER" id="PTHR43096:SF48">
    <property type="entry name" value="CHAPERONE PROTEIN DNAJ"/>
    <property type="match status" value="1"/>
</dbReference>
<evidence type="ECO:0000256" key="2">
    <source>
        <dbReference type="ARBA" id="ARBA00022705"/>
    </source>
</evidence>
<dbReference type="CDD" id="cd06257">
    <property type="entry name" value="DnaJ"/>
    <property type="match status" value="1"/>
</dbReference>
<name>A0A919TXL6_9ACTN</name>
<feature type="repeat" description="CXXCXGXG motif" evidence="11">
    <location>
        <begin position="155"/>
        <end position="162"/>
    </location>
</feature>
<feature type="binding site" evidence="11">
    <location>
        <position position="158"/>
    </location>
    <ligand>
        <name>Zn(2+)</name>
        <dbReference type="ChEBI" id="CHEBI:29105"/>
        <label>1</label>
    </ligand>
</feature>
<evidence type="ECO:0000256" key="1">
    <source>
        <dbReference type="ARBA" id="ARBA00022490"/>
    </source>
</evidence>
<dbReference type="InterPro" id="IPR036410">
    <property type="entry name" value="HSP_DnaJ_Cys-rich_dom_sf"/>
</dbReference>
<dbReference type="InterPro" id="IPR008971">
    <property type="entry name" value="HSP40/DnaJ_pept-bd"/>
</dbReference>
<keyword evidence="3 11" id="KW-0479">Metal-binding</keyword>
<feature type="zinc finger region" description="CR-type" evidence="12">
    <location>
        <begin position="142"/>
        <end position="224"/>
    </location>
</feature>
<dbReference type="InterPro" id="IPR001623">
    <property type="entry name" value="DnaJ_domain"/>
</dbReference>
<keyword evidence="5 11" id="KW-0863">Zinc-finger</keyword>
<dbReference type="InterPro" id="IPR012724">
    <property type="entry name" value="DnaJ"/>
</dbReference>
<keyword evidence="7 11" id="KW-0346">Stress response</keyword>
<dbReference type="InterPro" id="IPR001305">
    <property type="entry name" value="HSP_DnaJ_Cys-rich_dom"/>
</dbReference>
<dbReference type="GO" id="GO:0031072">
    <property type="term" value="F:heat shock protein binding"/>
    <property type="evidence" value="ECO:0007669"/>
    <property type="project" value="InterPro"/>
</dbReference>
<feature type="compositionally biased region" description="Gly residues" evidence="13">
    <location>
        <begin position="79"/>
        <end position="95"/>
    </location>
</feature>
<accession>A0A919TXL6</accession>
<keyword evidence="17" id="KW-1185">Reference proteome</keyword>
<dbReference type="EMBL" id="BOMY01000060">
    <property type="protein sequence ID" value="GIF26436.1"/>
    <property type="molecule type" value="Genomic_DNA"/>
</dbReference>
<evidence type="ECO:0000256" key="7">
    <source>
        <dbReference type="ARBA" id="ARBA00023016"/>
    </source>
</evidence>
<dbReference type="NCBIfam" id="TIGR02349">
    <property type="entry name" value="DnaJ_bact"/>
    <property type="match status" value="1"/>
</dbReference>
<evidence type="ECO:0000259" key="14">
    <source>
        <dbReference type="PROSITE" id="PS50076"/>
    </source>
</evidence>
<comment type="caution">
    <text evidence="16">The sequence shown here is derived from an EMBL/GenBank/DDBJ whole genome shotgun (WGS) entry which is preliminary data.</text>
</comment>
<dbReference type="Pfam" id="PF00226">
    <property type="entry name" value="DnaJ"/>
    <property type="match status" value="1"/>
</dbReference>
<feature type="region of interest" description="Disordered" evidence="13">
    <location>
        <begin position="75"/>
        <end position="95"/>
    </location>
</feature>
<dbReference type="SUPFAM" id="SSF46565">
    <property type="entry name" value="Chaperone J-domain"/>
    <property type="match status" value="1"/>
</dbReference>
<dbReference type="CDD" id="cd10747">
    <property type="entry name" value="DnaJ_C"/>
    <property type="match status" value="1"/>
</dbReference>
<comment type="subcellular location">
    <subcellularLocation>
        <location evidence="11">Cytoplasm</location>
    </subcellularLocation>
</comment>
<dbReference type="Proteomes" id="UP000623608">
    <property type="component" value="Unassembled WGS sequence"/>
</dbReference>
<dbReference type="GO" id="GO:0005737">
    <property type="term" value="C:cytoplasm"/>
    <property type="evidence" value="ECO:0007669"/>
    <property type="project" value="UniProtKB-SubCell"/>
</dbReference>
<comment type="domain">
    <text evidence="11">The J domain is necessary and sufficient to stimulate DnaK ATPase activity. Zinc center 1 plays an important role in the autonomous, DnaK-independent chaperone activity of DnaJ. Zinc center 2 is essential for interaction with DnaK and for DnaJ activity.</text>
</comment>
<feature type="binding site" evidence="11">
    <location>
        <position position="155"/>
    </location>
    <ligand>
        <name>Zn(2+)</name>
        <dbReference type="ChEBI" id="CHEBI:29105"/>
        <label>1</label>
    </ligand>
</feature>
<keyword evidence="6 11" id="KW-0862">Zinc</keyword>
<dbReference type="GO" id="GO:0051082">
    <property type="term" value="F:unfolded protein binding"/>
    <property type="evidence" value="ECO:0007669"/>
    <property type="project" value="UniProtKB-UniRule"/>
</dbReference>
<evidence type="ECO:0000256" key="3">
    <source>
        <dbReference type="ARBA" id="ARBA00022723"/>
    </source>
</evidence>
<comment type="similarity">
    <text evidence="9 11">Belongs to the DnaJ family.</text>
</comment>
<evidence type="ECO:0000313" key="16">
    <source>
        <dbReference type="EMBL" id="GIF26436.1"/>
    </source>
</evidence>
<dbReference type="NCBIfam" id="NF010871">
    <property type="entry name" value="PRK14278.1"/>
    <property type="match status" value="1"/>
</dbReference>
<feature type="binding site" evidence="11">
    <location>
        <position position="172"/>
    </location>
    <ligand>
        <name>Zn(2+)</name>
        <dbReference type="ChEBI" id="CHEBI:29105"/>
        <label>2</label>
    </ligand>
</feature>
<evidence type="ECO:0000256" key="9">
    <source>
        <dbReference type="ARBA" id="ARBA00061004"/>
    </source>
</evidence>
<dbReference type="PROSITE" id="PS50076">
    <property type="entry name" value="DNAJ_2"/>
    <property type="match status" value="1"/>
</dbReference>
<dbReference type="GO" id="GO:0005524">
    <property type="term" value="F:ATP binding"/>
    <property type="evidence" value="ECO:0007669"/>
    <property type="project" value="InterPro"/>
</dbReference>
<dbReference type="HAMAP" id="MF_01152">
    <property type="entry name" value="DnaJ"/>
    <property type="match status" value="1"/>
</dbReference>
<dbReference type="PRINTS" id="PR00625">
    <property type="entry name" value="JDOMAIN"/>
</dbReference>
<dbReference type="GO" id="GO:0008270">
    <property type="term" value="F:zinc ion binding"/>
    <property type="evidence" value="ECO:0007669"/>
    <property type="project" value="UniProtKB-UniRule"/>
</dbReference>